<sequence>MNVDGKGDKQLQELNHHSQDGKKRDEGRVVDGQHSLVDDDQLKNNKIAEDVKDGCEGVVQTSMVLQMPQQQPQGAMVCWERFLHLRSLKVLLVENDDSTRHLVAALLRNCSYEVTEAANGLQAWKILEDLTNHIDLVLTEVVMPCLSGIGLLCKIMSHKTRKNVPVIMMSSLDSMGLVFKCLSKGAVDFLVKPIRKNELKNLWQHVWRRCHSSSGSGSESGTQTQKSVKSKNVEKSDNNTGSNDEDDNGSIGLNVGDGSDDGSGTQSSWTKRAVEVDSPRPMSPCDPVAECPDSTCAQVIHSNAEVYRNRRVPLTAAKECREHEEQCDNIAKRSEQIDKGPLDLNSDNPSSKLKYESANLTSGITKITDTEKENADLKRLRGVKDIGTTIQDDRNVLRRSDSSAFSRYNTASNANKGPGGKIESASQVDNSLEVTKKGSLCDIQSHSNGDPLNQSSTGGSNNMDMDSTTDNAFIKRQVLSDKGDDMVASAVLAQPRGTRQELQMQHLQHHYDNCHHLVHKMQHQQLPHDHDQLSLKRMAAAVPHCGSSNVLGGLVEGNAGNYSVNGSASGSNLGSNGQNGSSTAVNAGGMNVESDNGVAGKSGSGDASGSGSGSGNRIDQNKFAQREAALTKFRQKRKERCFRKKVRYQSRKRLAEQRPRVRGQFVRRTANDSTSREAESTSREGES</sequence>
<evidence type="ECO:0000313" key="2">
    <source>
        <dbReference type="Proteomes" id="UP001164539"/>
    </source>
</evidence>
<keyword evidence="2" id="KW-1185">Reference proteome</keyword>
<reference evidence="1 2" key="1">
    <citation type="journal article" date="2023" name="Science">
        <title>Complex scaffold remodeling in plant triterpene biosynthesis.</title>
        <authorList>
            <person name="De La Pena R."/>
            <person name="Hodgson H."/>
            <person name="Liu J.C."/>
            <person name="Stephenson M.J."/>
            <person name="Martin A.C."/>
            <person name="Owen C."/>
            <person name="Harkess A."/>
            <person name="Leebens-Mack J."/>
            <person name="Jimenez L.E."/>
            <person name="Osbourn A."/>
            <person name="Sattely E.S."/>
        </authorList>
    </citation>
    <scope>NUCLEOTIDE SEQUENCE [LARGE SCALE GENOMIC DNA]</scope>
    <source>
        <strain evidence="2">cv. JPN11</strain>
        <tissue evidence="1">Leaf</tissue>
    </source>
</reference>
<accession>A0ACC1X012</accession>
<gene>
    <name evidence="1" type="ORF">OWV82_021665</name>
</gene>
<proteinExistence type="predicted"/>
<dbReference type="Proteomes" id="UP001164539">
    <property type="component" value="Chromosome 12"/>
</dbReference>
<dbReference type="EMBL" id="CM051405">
    <property type="protein sequence ID" value="KAJ4704811.1"/>
    <property type="molecule type" value="Genomic_DNA"/>
</dbReference>
<comment type="caution">
    <text evidence="1">The sequence shown here is derived from an EMBL/GenBank/DDBJ whole genome shotgun (WGS) entry which is preliminary data.</text>
</comment>
<organism evidence="1 2">
    <name type="scientific">Melia azedarach</name>
    <name type="common">Chinaberry tree</name>
    <dbReference type="NCBI Taxonomy" id="155640"/>
    <lineage>
        <taxon>Eukaryota</taxon>
        <taxon>Viridiplantae</taxon>
        <taxon>Streptophyta</taxon>
        <taxon>Embryophyta</taxon>
        <taxon>Tracheophyta</taxon>
        <taxon>Spermatophyta</taxon>
        <taxon>Magnoliopsida</taxon>
        <taxon>eudicotyledons</taxon>
        <taxon>Gunneridae</taxon>
        <taxon>Pentapetalae</taxon>
        <taxon>rosids</taxon>
        <taxon>malvids</taxon>
        <taxon>Sapindales</taxon>
        <taxon>Meliaceae</taxon>
        <taxon>Melia</taxon>
    </lineage>
</organism>
<protein>
    <submittedName>
        <fullName evidence="1">Two-component response regulator</fullName>
    </submittedName>
</protein>
<evidence type="ECO:0000313" key="1">
    <source>
        <dbReference type="EMBL" id="KAJ4704811.1"/>
    </source>
</evidence>
<name>A0ACC1X012_MELAZ</name>